<name>A0A832MMV4_UNCEI</name>
<accession>A0A832MMV4</accession>
<dbReference type="EMBL" id="DSQF01000017">
    <property type="protein sequence ID" value="HGZ43343.1"/>
    <property type="molecule type" value="Genomic_DNA"/>
</dbReference>
<reference evidence="2" key="1">
    <citation type="journal article" date="2020" name="mSystems">
        <title>Genome- and Community-Level Interaction Insights into Carbon Utilization and Element Cycling Functions of Hydrothermarchaeota in Hydrothermal Sediment.</title>
        <authorList>
            <person name="Zhou Z."/>
            <person name="Liu Y."/>
            <person name="Xu W."/>
            <person name="Pan J."/>
            <person name="Luo Z.H."/>
            <person name="Li M."/>
        </authorList>
    </citation>
    <scope>NUCLEOTIDE SEQUENCE [LARGE SCALE GENOMIC DNA]</scope>
    <source>
        <strain evidence="2">SpSt-381</strain>
    </source>
</reference>
<dbReference type="NCBIfam" id="TIGR04183">
    <property type="entry name" value="Por_Secre_tail"/>
    <property type="match status" value="1"/>
</dbReference>
<protein>
    <submittedName>
        <fullName evidence="2">T9SS type A sorting domain-containing protein</fullName>
    </submittedName>
</protein>
<keyword evidence="1" id="KW-0732">Signal</keyword>
<evidence type="ECO:0000256" key="1">
    <source>
        <dbReference type="SAM" id="SignalP"/>
    </source>
</evidence>
<evidence type="ECO:0000313" key="2">
    <source>
        <dbReference type="EMBL" id="HGZ43343.1"/>
    </source>
</evidence>
<dbReference type="SUPFAM" id="SSF49344">
    <property type="entry name" value="CBD9-like"/>
    <property type="match status" value="2"/>
</dbReference>
<dbReference type="Gene3D" id="2.60.40.1190">
    <property type="match status" value="2"/>
</dbReference>
<gene>
    <name evidence="2" type="ORF">ENR23_07960</name>
</gene>
<feature type="signal peptide" evidence="1">
    <location>
        <begin position="1"/>
        <end position="23"/>
    </location>
</feature>
<dbReference type="AlphaFoldDB" id="A0A832MMV4"/>
<proteinExistence type="predicted"/>
<comment type="caution">
    <text evidence="2">The sequence shown here is derived from an EMBL/GenBank/DDBJ whole genome shotgun (WGS) entry which is preliminary data.</text>
</comment>
<dbReference type="InterPro" id="IPR026444">
    <property type="entry name" value="Secre_tail"/>
</dbReference>
<organism evidence="2">
    <name type="scientific">Eiseniibacteriota bacterium</name>
    <dbReference type="NCBI Taxonomy" id="2212470"/>
    <lineage>
        <taxon>Bacteria</taxon>
        <taxon>Candidatus Eiseniibacteriota</taxon>
    </lineage>
</organism>
<feature type="chain" id="PRO_5032276323" evidence="1">
    <location>
        <begin position="24"/>
        <end position="629"/>
    </location>
</feature>
<sequence>MRRGLAAAALAGALLAVASVAHAQRPDVIWARTTNGAPITLDGVLSEPAWAFAESVIVQWGVDAGIPGSGYRAEGGTLPSDPTWAKLKFLSDGNQIYMAAQVLDQSIGGDPTFNRFDGFLMAIKDHAAGFYPAPPAEYFYSMWWPNLSSPIPPGTGFNFIGRWGVFPPGTPRTPEQIANWDAATVVTGLTASDAQLDQGYVTEMRFNLTPMGYDITDADGDVVEWNISVYDCDWFWPIIPPFSANRTWWQGPWGNASVYNEVRIYGRPDVTITSGPVPAVDYEFRIPNAGAAAAPVIDGVLDDAVWALAPSFDMRYGDDVLRQSYPGVLRWRAGQYQPPVNGGVAAVLDPADATIKYFFKGTKLYIGADVRDQVVQSIADFNRWDGLMVSLNERRLRNVDSVLIGRRLSVKVGPTGQAQTEDYLTFLRDSLGGAQVALALKPGTTVDTLGLDTDTGYQIELEVDLTKLGYTPDLGDHLIFMGLNLLDGDSFTPFTDSYGSRTWWAREYENTCCPPWALLDESLTLVDVAGGGPAPSQLALLGNHPNPFRRSTTLRFAVPSMARVSLQLFDVQGRVVQERDLGLVAPGEQRVTLQRDGLANGLYFYRLRTADPLTGAARETRTGRMMVLE</sequence>